<dbReference type="AlphaFoldDB" id="A0A445JZU1"/>
<dbReference type="EMBL" id="QZWG01000007">
    <property type="protein sequence ID" value="RZC03981.1"/>
    <property type="molecule type" value="Genomic_DNA"/>
</dbReference>
<name>A0A445JZU1_GLYSO</name>
<dbReference type="Proteomes" id="UP000289340">
    <property type="component" value="Chromosome 7"/>
</dbReference>
<comment type="caution">
    <text evidence="2">The sequence shown here is derived from an EMBL/GenBank/DDBJ whole genome shotgun (WGS) entry which is preliminary data.</text>
</comment>
<keyword evidence="3" id="KW-1185">Reference proteome</keyword>
<evidence type="ECO:0000256" key="1">
    <source>
        <dbReference type="SAM" id="MobiDB-lite"/>
    </source>
</evidence>
<proteinExistence type="predicted"/>
<sequence>MLEETTRKEATEVVALKKKLHTQTETNGYIEFFELVHTKRRNRLHQQKMNELVYVVYNLKLKSKQNRKSIVLPFDEIESDDEWITKEGYNEEDEQPQGEGDDGNVELVGDVGGNSNDLVVEAFDLDNLILVEPDDDAQSEEDLDDNGDSDETDDIHGDDPIRGLNMVL</sequence>
<organism evidence="2 3">
    <name type="scientific">Glycine soja</name>
    <name type="common">Wild soybean</name>
    <dbReference type="NCBI Taxonomy" id="3848"/>
    <lineage>
        <taxon>Eukaryota</taxon>
        <taxon>Viridiplantae</taxon>
        <taxon>Streptophyta</taxon>
        <taxon>Embryophyta</taxon>
        <taxon>Tracheophyta</taxon>
        <taxon>Spermatophyta</taxon>
        <taxon>Magnoliopsida</taxon>
        <taxon>eudicotyledons</taxon>
        <taxon>Gunneridae</taxon>
        <taxon>Pentapetalae</taxon>
        <taxon>rosids</taxon>
        <taxon>fabids</taxon>
        <taxon>Fabales</taxon>
        <taxon>Fabaceae</taxon>
        <taxon>Papilionoideae</taxon>
        <taxon>50 kb inversion clade</taxon>
        <taxon>NPAAA clade</taxon>
        <taxon>indigoferoid/millettioid clade</taxon>
        <taxon>Phaseoleae</taxon>
        <taxon>Glycine</taxon>
        <taxon>Glycine subgen. Soja</taxon>
    </lineage>
</organism>
<gene>
    <name evidence="2" type="ORF">D0Y65_018565</name>
</gene>
<protein>
    <submittedName>
        <fullName evidence="2">Uncharacterized protein</fullName>
    </submittedName>
</protein>
<feature type="compositionally biased region" description="Acidic residues" evidence="1">
    <location>
        <begin position="90"/>
        <end position="104"/>
    </location>
</feature>
<accession>A0A445JZU1</accession>
<reference evidence="2 3" key="1">
    <citation type="submission" date="2018-09" db="EMBL/GenBank/DDBJ databases">
        <title>A high-quality reference genome of wild soybean provides a powerful tool to mine soybean genomes.</title>
        <authorList>
            <person name="Xie M."/>
            <person name="Chung C.Y.L."/>
            <person name="Li M.-W."/>
            <person name="Wong F.-L."/>
            <person name="Chan T.-F."/>
            <person name="Lam H.-M."/>
        </authorList>
    </citation>
    <scope>NUCLEOTIDE SEQUENCE [LARGE SCALE GENOMIC DNA]</scope>
    <source>
        <strain evidence="3">cv. W05</strain>
        <tissue evidence="2">Hypocotyl of etiolated seedlings</tissue>
    </source>
</reference>
<evidence type="ECO:0000313" key="2">
    <source>
        <dbReference type="EMBL" id="RZC03981.1"/>
    </source>
</evidence>
<feature type="region of interest" description="Disordered" evidence="1">
    <location>
        <begin position="131"/>
        <end position="168"/>
    </location>
</feature>
<evidence type="ECO:0000313" key="3">
    <source>
        <dbReference type="Proteomes" id="UP000289340"/>
    </source>
</evidence>
<feature type="region of interest" description="Disordered" evidence="1">
    <location>
        <begin position="86"/>
        <end position="111"/>
    </location>
</feature>
<feature type="compositionally biased region" description="Acidic residues" evidence="1">
    <location>
        <begin position="132"/>
        <end position="153"/>
    </location>
</feature>